<gene>
    <name evidence="8" type="ORF">PAT3040_05292</name>
</gene>
<reference evidence="8 9" key="1">
    <citation type="submission" date="2017-08" db="EMBL/GenBank/DDBJ databases">
        <title>Substantial Increase in Enzyme Production by Combined Drug-Resistance Mutations in Paenibacillus agaridevorans.</title>
        <authorList>
            <person name="Tanaka Y."/>
            <person name="Funane K."/>
            <person name="Hosaka T."/>
            <person name="Shiwa Y."/>
            <person name="Fujita N."/>
            <person name="Miyazaki T."/>
            <person name="Yoshikawa H."/>
            <person name="Murakami K."/>
            <person name="Kasahara K."/>
            <person name="Inaoka T."/>
            <person name="Hiraga Y."/>
            <person name="Ochi K."/>
        </authorList>
    </citation>
    <scope>NUCLEOTIDE SEQUENCE [LARGE SCALE GENOMIC DNA]</scope>
    <source>
        <strain evidence="8 9">T-3040</strain>
    </source>
</reference>
<dbReference type="Gene3D" id="6.10.340.10">
    <property type="match status" value="1"/>
</dbReference>
<dbReference type="Gene3D" id="3.30.565.10">
    <property type="entry name" value="Histidine kinase-like ATPase, C-terminal domain"/>
    <property type="match status" value="1"/>
</dbReference>
<accession>A0A2R5EVG3</accession>
<dbReference type="InterPro" id="IPR003660">
    <property type="entry name" value="HAMP_dom"/>
</dbReference>
<keyword evidence="6" id="KW-0472">Membrane</keyword>
<dbReference type="InterPro" id="IPR010559">
    <property type="entry name" value="Sig_transdc_His_kin_internal"/>
</dbReference>
<dbReference type="Gene3D" id="3.30.450.20">
    <property type="entry name" value="PAS domain"/>
    <property type="match status" value="1"/>
</dbReference>
<dbReference type="GO" id="GO:0000155">
    <property type="term" value="F:phosphorelay sensor kinase activity"/>
    <property type="evidence" value="ECO:0007669"/>
    <property type="project" value="InterPro"/>
</dbReference>
<organism evidence="8 9">
    <name type="scientific">Paenibacillus agaridevorans</name>
    <dbReference type="NCBI Taxonomy" id="171404"/>
    <lineage>
        <taxon>Bacteria</taxon>
        <taxon>Bacillati</taxon>
        <taxon>Bacillota</taxon>
        <taxon>Bacilli</taxon>
        <taxon>Bacillales</taxon>
        <taxon>Paenibacillaceae</taxon>
        <taxon>Paenibacillus</taxon>
    </lineage>
</organism>
<keyword evidence="9" id="KW-1185">Reference proteome</keyword>
<feature type="domain" description="HAMP" evidence="7">
    <location>
        <begin position="329"/>
        <end position="381"/>
    </location>
</feature>
<dbReference type="InterPro" id="IPR003594">
    <property type="entry name" value="HATPase_dom"/>
</dbReference>
<evidence type="ECO:0000313" key="9">
    <source>
        <dbReference type="Proteomes" id="UP000245202"/>
    </source>
</evidence>
<evidence type="ECO:0000256" key="5">
    <source>
        <dbReference type="ARBA" id="ARBA00022777"/>
    </source>
</evidence>
<protein>
    <submittedName>
        <fullName evidence="8">Two-component sensor histidine kinase</fullName>
    </submittedName>
</protein>
<dbReference type="PANTHER" id="PTHR34220">
    <property type="entry name" value="SENSOR HISTIDINE KINASE YPDA"/>
    <property type="match status" value="1"/>
</dbReference>
<dbReference type="GO" id="GO:0005886">
    <property type="term" value="C:plasma membrane"/>
    <property type="evidence" value="ECO:0007669"/>
    <property type="project" value="UniProtKB-SubCell"/>
</dbReference>
<evidence type="ECO:0000313" key="8">
    <source>
        <dbReference type="EMBL" id="GBG10547.1"/>
    </source>
</evidence>
<dbReference type="Proteomes" id="UP000245202">
    <property type="component" value="Unassembled WGS sequence"/>
</dbReference>
<sequence length="591" mass="67206">MRTTFRTRLLVSYVLLIVVPLVTAGIIFYNKSLEVVVGQAQQNVQSIVVKNNEIIDTKLGIVDRNSQALFVDRQLFELFNTLDTSDEAKLIAADRIVGSALRSYFAQIEDVYAYQLWTSYFTYGQTLPQGKPQDSDIYHEAQEAGGKMVWYPTYDFADMFGQAYLDDSRLDFQYLYSATRVVDFSYLSNSSLERLGPDVERPVLAVSFKADSLTKLFEQSIPANSRYMVIDQSNVIVAGSDTEAISTRYEGEWTRELHEEGSGTRRMTLDGEAVIICFDRSKVTGWLSIVITPESVLAQELVPVIRTSTVLLSLVMGAVALALAYFISGKITNPIKRLLGAMRSVGEGDFHTQLDVRSSDEFGLLIQRFNRMNDRIRLLVTENYESRLKEQEAEIRALNMQMNPHFLYNTLNVMNWTAIENGQKELSKMLVCLSHMLQYTTRKEWGSVRLAEELEWMKSYFYIMSARFEDKFTVHYDIDPELYDCKLPRLLFQPFVENAILHGFVHLETGGLIYIRARKEGDDCLFEVEDNGKGMRPEAVQAILEKESASIGINNTIARIRLAYGQRYGVDIISGPGEGTRIVITLPHETN</sequence>
<dbReference type="EMBL" id="BDQX01000335">
    <property type="protein sequence ID" value="GBG10547.1"/>
    <property type="molecule type" value="Genomic_DNA"/>
</dbReference>
<dbReference type="PANTHER" id="PTHR34220:SF7">
    <property type="entry name" value="SENSOR HISTIDINE KINASE YPDA"/>
    <property type="match status" value="1"/>
</dbReference>
<comment type="caution">
    <text evidence="8">The sequence shown here is derived from an EMBL/GenBank/DDBJ whole genome shotgun (WGS) entry which is preliminary data.</text>
</comment>
<dbReference type="SMART" id="SM00304">
    <property type="entry name" value="HAMP"/>
    <property type="match status" value="1"/>
</dbReference>
<dbReference type="SUPFAM" id="SSF55874">
    <property type="entry name" value="ATPase domain of HSP90 chaperone/DNA topoisomerase II/histidine kinase"/>
    <property type="match status" value="1"/>
</dbReference>
<dbReference type="SMART" id="SM00387">
    <property type="entry name" value="HATPase_c"/>
    <property type="match status" value="1"/>
</dbReference>
<dbReference type="InterPro" id="IPR050640">
    <property type="entry name" value="Bact_2-comp_sensor_kinase"/>
</dbReference>
<dbReference type="CDD" id="cd06225">
    <property type="entry name" value="HAMP"/>
    <property type="match status" value="1"/>
</dbReference>
<comment type="subcellular location">
    <subcellularLocation>
        <location evidence="1">Cell membrane</location>
        <topology evidence="1">Multi-pass membrane protein</topology>
    </subcellularLocation>
</comment>
<proteinExistence type="predicted"/>
<keyword evidence="5 8" id="KW-0418">Kinase</keyword>
<evidence type="ECO:0000256" key="4">
    <source>
        <dbReference type="ARBA" id="ARBA00022679"/>
    </source>
</evidence>
<evidence type="ECO:0000259" key="7">
    <source>
        <dbReference type="PROSITE" id="PS50885"/>
    </source>
</evidence>
<evidence type="ECO:0000256" key="3">
    <source>
        <dbReference type="ARBA" id="ARBA00022553"/>
    </source>
</evidence>
<evidence type="ECO:0000256" key="2">
    <source>
        <dbReference type="ARBA" id="ARBA00022475"/>
    </source>
</evidence>
<evidence type="ECO:0000256" key="6">
    <source>
        <dbReference type="ARBA" id="ARBA00023136"/>
    </source>
</evidence>
<dbReference type="SUPFAM" id="SSF158472">
    <property type="entry name" value="HAMP domain-like"/>
    <property type="match status" value="1"/>
</dbReference>
<evidence type="ECO:0000256" key="1">
    <source>
        <dbReference type="ARBA" id="ARBA00004651"/>
    </source>
</evidence>
<name>A0A2R5EVG3_9BACL</name>
<dbReference type="Pfam" id="PF00672">
    <property type="entry name" value="HAMP"/>
    <property type="match status" value="1"/>
</dbReference>
<keyword evidence="4" id="KW-0808">Transferase</keyword>
<dbReference type="Pfam" id="PF02518">
    <property type="entry name" value="HATPase_c"/>
    <property type="match status" value="1"/>
</dbReference>
<dbReference type="AlphaFoldDB" id="A0A2R5EVG3"/>
<dbReference type="InterPro" id="IPR036890">
    <property type="entry name" value="HATPase_C_sf"/>
</dbReference>
<dbReference type="RefSeq" id="WP_108995028.1">
    <property type="nucleotide sequence ID" value="NZ_BDQX01000335.1"/>
</dbReference>
<dbReference type="Pfam" id="PF06580">
    <property type="entry name" value="His_kinase"/>
    <property type="match status" value="1"/>
</dbReference>
<keyword evidence="2" id="KW-1003">Cell membrane</keyword>
<dbReference type="PROSITE" id="PS50885">
    <property type="entry name" value="HAMP"/>
    <property type="match status" value="1"/>
</dbReference>
<keyword evidence="3" id="KW-0597">Phosphoprotein</keyword>